<dbReference type="Pfam" id="PF01594">
    <property type="entry name" value="AI-2E_transport"/>
    <property type="match status" value="1"/>
</dbReference>
<feature type="transmembrane region" description="Helical" evidence="8">
    <location>
        <begin position="359"/>
        <end position="377"/>
    </location>
</feature>
<feature type="transmembrane region" description="Helical" evidence="8">
    <location>
        <begin position="302"/>
        <end position="323"/>
    </location>
</feature>
<keyword evidence="4" id="KW-1003">Cell membrane</keyword>
<feature type="transmembrane region" description="Helical" evidence="8">
    <location>
        <begin position="21"/>
        <end position="42"/>
    </location>
</feature>
<evidence type="ECO:0000313" key="9">
    <source>
        <dbReference type="EMBL" id="MBC3888716.1"/>
    </source>
</evidence>
<dbReference type="RefSeq" id="WP_148568154.1">
    <property type="nucleotide sequence ID" value="NZ_RXYA01000015.1"/>
</dbReference>
<comment type="similarity">
    <text evidence="2">Belongs to the autoinducer-2 exporter (AI-2E) (TC 2.A.86) family.</text>
</comment>
<keyword evidence="3" id="KW-0813">Transport</keyword>
<feature type="transmembrane region" description="Helical" evidence="8">
    <location>
        <begin position="191"/>
        <end position="210"/>
    </location>
</feature>
<evidence type="ECO:0000256" key="4">
    <source>
        <dbReference type="ARBA" id="ARBA00022475"/>
    </source>
</evidence>
<organism evidence="9 10">
    <name type="scientific">Acetobacterium paludosum</name>
    <dbReference type="NCBI Taxonomy" id="52693"/>
    <lineage>
        <taxon>Bacteria</taxon>
        <taxon>Bacillati</taxon>
        <taxon>Bacillota</taxon>
        <taxon>Clostridia</taxon>
        <taxon>Eubacteriales</taxon>
        <taxon>Eubacteriaceae</taxon>
        <taxon>Acetobacterium</taxon>
    </lineage>
</organism>
<sequence>MENSDKGKKNKPEMSEMTFRNYLFLISFAICLFVALLNINYLVGYLGIFMNIITPVLIGLGISFVLNIPMSFIERHFLTFMEKFKNKKNKDLSKTKRVIAITITFVLMLGIIAAIITFIVPQVSESVNTLIDKLPGYIDSFNTLVDQGLAFFGLPAALWNDLTIQWDELWGQFGGLVINSVPEIFNVTKSVTTGIVNIVMGIVISIYLLADKEKLLALKDKLIYAYIRKDRADFIQDVSITANQVFHGFIAGQLTEAFILGTLCTIGLAILQIPYALLIGVLVGMTSVIPVFGAFLGAVPSGFILLVVNPFYCLIFVIYIVVLQQIETNVIYPRVVGSSVGLSGLWVLIGMIIGGSLFGILGTILGIPTFAVIYAVFRKITNERIIKKTMSDID</sequence>
<evidence type="ECO:0000256" key="5">
    <source>
        <dbReference type="ARBA" id="ARBA00022692"/>
    </source>
</evidence>
<keyword evidence="10" id="KW-1185">Reference proteome</keyword>
<evidence type="ECO:0000256" key="1">
    <source>
        <dbReference type="ARBA" id="ARBA00004651"/>
    </source>
</evidence>
<protein>
    <submittedName>
        <fullName evidence="9">AI-2E family transporter</fullName>
    </submittedName>
</protein>
<keyword evidence="5 8" id="KW-0812">Transmembrane</keyword>
<dbReference type="GO" id="GO:0005886">
    <property type="term" value="C:plasma membrane"/>
    <property type="evidence" value="ECO:0007669"/>
    <property type="project" value="UniProtKB-SubCell"/>
</dbReference>
<dbReference type="GO" id="GO:0055085">
    <property type="term" value="P:transmembrane transport"/>
    <property type="evidence" value="ECO:0007669"/>
    <property type="project" value="TreeGrafter"/>
</dbReference>
<reference evidence="9" key="1">
    <citation type="submission" date="2019-10" db="EMBL/GenBank/DDBJ databases">
        <authorList>
            <person name="Ross D.E."/>
            <person name="Gulliver D."/>
        </authorList>
    </citation>
    <scope>NUCLEOTIDE SEQUENCE</scope>
    <source>
        <strain evidence="9">DER-2019</strain>
    </source>
</reference>
<evidence type="ECO:0000256" key="8">
    <source>
        <dbReference type="SAM" id="Phobius"/>
    </source>
</evidence>
<dbReference type="Proteomes" id="UP000616595">
    <property type="component" value="Unassembled WGS sequence"/>
</dbReference>
<proteinExistence type="inferred from homology"/>
<dbReference type="EMBL" id="WJBD01000011">
    <property type="protein sequence ID" value="MBC3888716.1"/>
    <property type="molecule type" value="Genomic_DNA"/>
</dbReference>
<dbReference type="AlphaFoldDB" id="A0A923HZ82"/>
<evidence type="ECO:0000256" key="7">
    <source>
        <dbReference type="ARBA" id="ARBA00023136"/>
    </source>
</evidence>
<dbReference type="PANTHER" id="PTHR21716">
    <property type="entry name" value="TRANSMEMBRANE PROTEIN"/>
    <property type="match status" value="1"/>
</dbReference>
<dbReference type="PANTHER" id="PTHR21716:SF53">
    <property type="entry name" value="PERMEASE PERM-RELATED"/>
    <property type="match status" value="1"/>
</dbReference>
<gene>
    <name evidence="9" type="ORF">GH810_10375</name>
</gene>
<feature type="transmembrane region" description="Helical" evidence="8">
    <location>
        <begin position="335"/>
        <end position="353"/>
    </location>
</feature>
<keyword evidence="7 8" id="KW-0472">Membrane</keyword>
<evidence type="ECO:0000256" key="3">
    <source>
        <dbReference type="ARBA" id="ARBA00022448"/>
    </source>
</evidence>
<evidence type="ECO:0000256" key="2">
    <source>
        <dbReference type="ARBA" id="ARBA00009773"/>
    </source>
</evidence>
<name>A0A923HZ82_9FIRM</name>
<feature type="transmembrane region" description="Helical" evidence="8">
    <location>
        <begin position="48"/>
        <end position="77"/>
    </location>
</feature>
<comment type="caution">
    <text evidence="9">The sequence shown here is derived from an EMBL/GenBank/DDBJ whole genome shotgun (WGS) entry which is preliminary data.</text>
</comment>
<evidence type="ECO:0000313" key="10">
    <source>
        <dbReference type="Proteomes" id="UP000616595"/>
    </source>
</evidence>
<comment type="subcellular location">
    <subcellularLocation>
        <location evidence="1">Cell membrane</location>
        <topology evidence="1">Multi-pass membrane protein</topology>
    </subcellularLocation>
</comment>
<dbReference type="InterPro" id="IPR002549">
    <property type="entry name" value="AI-2E-like"/>
</dbReference>
<dbReference type="OrthoDB" id="9793390at2"/>
<evidence type="ECO:0000256" key="6">
    <source>
        <dbReference type="ARBA" id="ARBA00022989"/>
    </source>
</evidence>
<accession>A0A923HZ82</accession>
<feature type="transmembrane region" description="Helical" evidence="8">
    <location>
        <begin position="275"/>
        <end position="296"/>
    </location>
</feature>
<keyword evidence="6 8" id="KW-1133">Transmembrane helix</keyword>
<feature type="transmembrane region" description="Helical" evidence="8">
    <location>
        <begin position="98"/>
        <end position="120"/>
    </location>
</feature>
<reference evidence="9" key="2">
    <citation type="submission" date="2020-10" db="EMBL/GenBank/DDBJ databases">
        <title>Comparative genomics of the Acetobacterium genus.</title>
        <authorList>
            <person name="Marshall C."/>
            <person name="May H."/>
            <person name="Norman S."/>
        </authorList>
    </citation>
    <scope>NUCLEOTIDE SEQUENCE</scope>
    <source>
        <strain evidence="9">DER-2019</strain>
    </source>
</reference>